<dbReference type="GO" id="GO:0005525">
    <property type="term" value="F:GTP binding"/>
    <property type="evidence" value="ECO:0007669"/>
    <property type="project" value="UniProtKB-KW"/>
</dbReference>
<dbReference type="SUPFAM" id="SSF52540">
    <property type="entry name" value="P-loop containing nucleoside triphosphate hydrolases"/>
    <property type="match status" value="1"/>
</dbReference>
<dbReference type="SMART" id="SM00176">
    <property type="entry name" value="RAN"/>
    <property type="match status" value="1"/>
</dbReference>
<dbReference type="SMART" id="SM00177">
    <property type="entry name" value="ARF"/>
    <property type="match status" value="1"/>
</dbReference>
<gene>
    <name evidence="4" type="ORF">IMG5_190390</name>
</gene>
<dbReference type="GO" id="GO:0003924">
    <property type="term" value="F:GTPase activity"/>
    <property type="evidence" value="ECO:0007669"/>
    <property type="project" value="InterPro"/>
</dbReference>
<dbReference type="PANTHER" id="PTHR47979">
    <property type="entry name" value="DRAB11-RELATED"/>
    <property type="match status" value="1"/>
</dbReference>
<dbReference type="PROSITE" id="PS51419">
    <property type="entry name" value="RAB"/>
    <property type="match status" value="1"/>
</dbReference>
<dbReference type="STRING" id="857967.G0R473"/>
<organism evidence="4 5">
    <name type="scientific">Ichthyophthirius multifiliis</name>
    <name type="common">White spot disease agent</name>
    <name type="synonym">Ich</name>
    <dbReference type="NCBI Taxonomy" id="5932"/>
    <lineage>
        <taxon>Eukaryota</taxon>
        <taxon>Sar</taxon>
        <taxon>Alveolata</taxon>
        <taxon>Ciliophora</taxon>
        <taxon>Intramacronucleata</taxon>
        <taxon>Oligohymenophorea</taxon>
        <taxon>Hymenostomatida</taxon>
        <taxon>Ophryoglenina</taxon>
        <taxon>Ichthyophthirius</taxon>
    </lineage>
</organism>
<dbReference type="InterPro" id="IPR027417">
    <property type="entry name" value="P-loop_NTPase"/>
</dbReference>
<reference evidence="4 5" key="1">
    <citation type="submission" date="2011-07" db="EMBL/GenBank/DDBJ databases">
        <authorList>
            <person name="Coyne R."/>
            <person name="Brami D."/>
            <person name="Johnson J."/>
            <person name="Hostetler J."/>
            <person name="Hannick L."/>
            <person name="Clark T."/>
            <person name="Cassidy-Hanley D."/>
            <person name="Inman J."/>
        </authorList>
    </citation>
    <scope>NUCLEOTIDE SEQUENCE [LARGE SCALE GENOMIC DNA]</scope>
    <source>
        <strain evidence="4 5">G5</strain>
    </source>
</reference>
<evidence type="ECO:0000256" key="2">
    <source>
        <dbReference type="ARBA" id="ARBA00022741"/>
    </source>
</evidence>
<dbReference type="OrthoDB" id="9989112at2759"/>
<dbReference type="EMBL" id="GL984329">
    <property type="protein sequence ID" value="EGR27744.1"/>
    <property type="molecule type" value="Genomic_DNA"/>
</dbReference>
<proteinExistence type="inferred from homology"/>
<protein>
    <submittedName>
        <fullName evidence="4">Ras oncogene family protein, putative</fullName>
    </submittedName>
</protein>
<keyword evidence="5" id="KW-1185">Reference proteome</keyword>
<sequence length="216" mass="24968">MEKIQKQSQQYDTLYKFIIIGNTSCGKTCILHHFIEGEFKKNSTYTIGVEFGSKILSLQNKNIKLQIWDTAGQERFKSVARTYYRGALGAIIVYDMTRIDTFHSVKQWIQDARDLARNDIQIAVFGNKCDLLEERQVTYQEAKRFCDENNVLFYETSANTGDNVEQGFVQVTKQIMDMVEKGIIDNNELKPKLEFNINTKASQQQNQNVNGQYCQC</sequence>
<dbReference type="Pfam" id="PF00071">
    <property type="entry name" value="Ras"/>
    <property type="match status" value="1"/>
</dbReference>
<dbReference type="eggNOG" id="KOG0086">
    <property type="taxonomic scope" value="Eukaryota"/>
</dbReference>
<dbReference type="PROSITE" id="PS51421">
    <property type="entry name" value="RAS"/>
    <property type="match status" value="1"/>
</dbReference>
<dbReference type="SMART" id="SM00173">
    <property type="entry name" value="RAS"/>
    <property type="match status" value="1"/>
</dbReference>
<evidence type="ECO:0000256" key="3">
    <source>
        <dbReference type="ARBA" id="ARBA00023134"/>
    </source>
</evidence>
<dbReference type="Proteomes" id="UP000008983">
    <property type="component" value="Unassembled WGS sequence"/>
</dbReference>
<accession>G0R473</accession>
<dbReference type="InParanoid" id="G0R473"/>
<dbReference type="GeneID" id="14903815"/>
<name>G0R473_ICHMU</name>
<evidence type="ECO:0000313" key="4">
    <source>
        <dbReference type="EMBL" id="EGR27744.1"/>
    </source>
</evidence>
<dbReference type="AlphaFoldDB" id="G0R473"/>
<dbReference type="InterPro" id="IPR050209">
    <property type="entry name" value="Rab_GTPases_membrane_traffic"/>
</dbReference>
<dbReference type="PRINTS" id="PR00449">
    <property type="entry name" value="RASTRNSFRMNG"/>
</dbReference>
<evidence type="ECO:0000313" key="5">
    <source>
        <dbReference type="Proteomes" id="UP000008983"/>
    </source>
</evidence>
<dbReference type="FunFam" id="3.40.50.300:FF:001072">
    <property type="entry name" value="Rab family GTPase"/>
    <property type="match status" value="1"/>
</dbReference>
<dbReference type="RefSeq" id="XP_004025196.1">
    <property type="nucleotide sequence ID" value="XM_004025147.1"/>
</dbReference>
<dbReference type="InterPro" id="IPR005225">
    <property type="entry name" value="Small_GTP-bd"/>
</dbReference>
<keyword evidence="2" id="KW-0547">Nucleotide-binding</keyword>
<keyword evidence="3" id="KW-0342">GTP-binding</keyword>
<dbReference type="NCBIfam" id="TIGR00231">
    <property type="entry name" value="small_GTP"/>
    <property type="match status" value="1"/>
</dbReference>
<dbReference type="OMA" id="ASQNICI"/>
<dbReference type="Gene3D" id="3.40.50.300">
    <property type="entry name" value="P-loop containing nucleotide triphosphate hydrolases"/>
    <property type="match status" value="1"/>
</dbReference>
<dbReference type="CDD" id="cd00154">
    <property type="entry name" value="Rab"/>
    <property type="match status" value="1"/>
</dbReference>
<evidence type="ECO:0000256" key="1">
    <source>
        <dbReference type="ARBA" id="ARBA00006270"/>
    </source>
</evidence>
<dbReference type="SMART" id="SM00175">
    <property type="entry name" value="RAB"/>
    <property type="match status" value="1"/>
</dbReference>
<dbReference type="SMART" id="SM00174">
    <property type="entry name" value="RHO"/>
    <property type="match status" value="1"/>
</dbReference>
<dbReference type="InterPro" id="IPR001806">
    <property type="entry name" value="Small_GTPase"/>
</dbReference>
<comment type="similarity">
    <text evidence="1">Belongs to the small GTPase superfamily. Rab family.</text>
</comment>